<keyword evidence="2" id="KW-1185">Reference proteome</keyword>
<dbReference type="EMBL" id="JABSTQ010002059">
    <property type="protein sequence ID" value="KAG0444410.1"/>
    <property type="molecule type" value="Genomic_DNA"/>
</dbReference>
<comment type="caution">
    <text evidence="1">The sequence shown here is derived from an EMBL/GenBank/DDBJ whole genome shotgun (WGS) entry which is preliminary data.</text>
</comment>
<dbReference type="Proteomes" id="UP000805193">
    <property type="component" value="Unassembled WGS sequence"/>
</dbReference>
<accession>A0AC60QXJ2</accession>
<gene>
    <name evidence="1" type="ORF">HPB47_013822</name>
</gene>
<organism evidence="1 2">
    <name type="scientific">Ixodes persulcatus</name>
    <name type="common">Taiga tick</name>
    <dbReference type="NCBI Taxonomy" id="34615"/>
    <lineage>
        <taxon>Eukaryota</taxon>
        <taxon>Metazoa</taxon>
        <taxon>Ecdysozoa</taxon>
        <taxon>Arthropoda</taxon>
        <taxon>Chelicerata</taxon>
        <taxon>Arachnida</taxon>
        <taxon>Acari</taxon>
        <taxon>Parasitiformes</taxon>
        <taxon>Ixodida</taxon>
        <taxon>Ixodoidea</taxon>
        <taxon>Ixodidae</taxon>
        <taxon>Ixodinae</taxon>
        <taxon>Ixodes</taxon>
    </lineage>
</organism>
<evidence type="ECO:0000313" key="1">
    <source>
        <dbReference type="EMBL" id="KAG0444410.1"/>
    </source>
</evidence>
<reference evidence="1 2" key="1">
    <citation type="journal article" date="2020" name="Cell">
        <title>Large-Scale Comparative Analyses of Tick Genomes Elucidate Their Genetic Diversity and Vector Capacities.</title>
        <authorList>
            <consortium name="Tick Genome and Microbiome Consortium (TIGMIC)"/>
            <person name="Jia N."/>
            <person name="Wang J."/>
            <person name="Shi W."/>
            <person name="Du L."/>
            <person name="Sun Y."/>
            <person name="Zhan W."/>
            <person name="Jiang J.F."/>
            <person name="Wang Q."/>
            <person name="Zhang B."/>
            <person name="Ji P."/>
            <person name="Bell-Sakyi L."/>
            <person name="Cui X.M."/>
            <person name="Yuan T.T."/>
            <person name="Jiang B.G."/>
            <person name="Yang W.F."/>
            <person name="Lam T.T."/>
            <person name="Chang Q.C."/>
            <person name="Ding S.J."/>
            <person name="Wang X.J."/>
            <person name="Zhu J.G."/>
            <person name="Ruan X.D."/>
            <person name="Zhao L."/>
            <person name="Wei J.T."/>
            <person name="Ye R.Z."/>
            <person name="Que T.C."/>
            <person name="Du C.H."/>
            <person name="Zhou Y.H."/>
            <person name="Cheng J.X."/>
            <person name="Dai P.F."/>
            <person name="Guo W.B."/>
            <person name="Han X.H."/>
            <person name="Huang E.J."/>
            <person name="Li L.F."/>
            <person name="Wei W."/>
            <person name="Gao Y.C."/>
            <person name="Liu J.Z."/>
            <person name="Shao H.Z."/>
            <person name="Wang X."/>
            <person name="Wang C.C."/>
            <person name="Yang T.C."/>
            <person name="Huo Q.B."/>
            <person name="Li W."/>
            <person name="Chen H.Y."/>
            <person name="Chen S.E."/>
            <person name="Zhou L.G."/>
            <person name="Ni X.B."/>
            <person name="Tian J.H."/>
            <person name="Sheng Y."/>
            <person name="Liu T."/>
            <person name="Pan Y.S."/>
            <person name="Xia L.Y."/>
            <person name="Li J."/>
            <person name="Zhao F."/>
            <person name="Cao W.C."/>
        </authorList>
    </citation>
    <scope>NUCLEOTIDE SEQUENCE [LARGE SCALE GENOMIC DNA]</scope>
    <source>
        <strain evidence="1">Iper-2018</strain>
    </source>
</reference>
<protein>
    <submittedName>
        <fullName evidence="1">Uncharacterized protein</fullName>
    </submittedName>
</protein>
<sequence length="167" mass="18700">MSAFGSRNFCPRTRTLFCRGWVVERESSSFQHPASPRTWQSDRTDTTVDPARIATWSQNKSSGLCQRCKLGARATFAHLAWSCPDLAAIRSRHRPLDIIQLESWTHPPGTEGAHYDALSYHNGSEFTIKRMTEDTDGDWCSRYIGTAGLGMGQRGWTLRSGMCNGAK</sequence>
<proteinExistence type="predicted"/>
<evidence type="ECO:0000313" key="2">
    <source>
        <dbReference type="Proteomes" id="UP000805193"/>
    </source>
</evidence>
<name>A0AC60QXJ2_IXOPE</name>